<evidence type="ECO:0000256" key="1">
    <source>
        <dbReference type="SAM" id="Phobius"/>
    </source>
</evidence>
<protein>
    <submittedName>
        <fullName evidence="2">Uncharacterized protein</fullName>
    </submittedName>
</protein>
<feature type="transmembrane region" description="Helical" evidence="1">
    <location>
        <begin position="12"/>
        <end position="34"/>
    </location>
</feature>
<dbReference type="Proteomes" id="UP000042527">
    <property type="component" value="Unassembled WGS sequence"/>
</dbReference>
<name>A0A0B7GQ02_TREPH</name>
<keyword evidence="1" id="KW-0472">Membrane</keyword>
<keyword evidence="3" id="KW-1185">Reference proteome</keyword>
<evidence type="ECO:0000313" key="3">
    <source>
        <dbReference type="Proteomes" id="UP000042527"/>
    </source>
</evidence>
<sequence>MSKLTIGMVNSQPIIVGVTIIYAIEIFYLMAPLYNLQKK</sequence>
<accession>A0A0B7GQ02</accession>
<evidence type="ECO:0000313" key="2">
    <source>
        <dbReference type="EMBL" id="CEM60664.1"/>
    </source>
</evidence>
<organism evidence="2 3">
    <name type="scientific">Treponema phagedenis</name>
    <dbReference type="NCBI Taxonomy" id="162"/>
    <lineage>
        <taxon>Bacteria</taxon>
        <taxon>Pseudomonadati</taxon>
        <taxon>Spirochaetota</taxon>
        <taxon>Spirochaetia</taxon>
        <taxon>Spirochaetales</taxon>
        <taxon>Treponemataceae</taxon>
        <taxon>Treponema</taxon>
    </lineage>
</organism>
<dbReference type="EMBL" id="CDNC01000001">
    <property type="protein sequence ID" value="CEM60664.1"/>
    <property type="molecule type" value="Genomic_DNA"/>
</dbReference>
<keyword evidence="1" id="KW-0812">Transmembrane</keyword>
<keyword evidence="1" id="KW-1133">Transmembrane helix</keyword>
<reference evidence="3" key="1">
    <citation type="submission" date="2015-01" db="EMBL/GenBank/DDBJ databases">
        <authorList>
            <person name="Manzoor Shahid"/>
            <person name="Zubair Saima"/>
        </authorList>
    </citation>
    <scope>NUCLEOTIDE SEQUENCE [LARGE SCALE GENOMIC DNA]</scope>
    <source>
        <strain evidence="3">V1</strain>
    </source>
</reference>
<proteinExistence type="predicted"/>
<dbReference type="AlphaFoldDB" id="A0A0B7GQ02"/>
<gene>
    <name evidence="2" type="ORF">TPHV1_10332</name>
</gene>